<evidence type="ECO:0000256" key="1">
    <source>
        <dbReference type="SAM" id="Coils"/>
    </source>
</evidence>
<dbReference type="OrthoDB" id="5856315at2759"/>
<evidence type="ECO:0000313" key="2">
    <source>
        <dbReference type="Proteomes" id="UP000025227"/>
    </source>
</evidence>
<dbReference type="Proteomes" id="UP000025227">
    <property type="component" value="Unplaced"/>
</dbReference>
<dbReference type="OMA" id="ESERDCK"/>
<evidence type="ECO:0000313" key="3">
    <source>
        <dbReference type="WBParaSite" id="HCON_00004490-00001"/>
    </source>
</evidence>
<accession>A0A7I4XSC3</accession>
<keyword evidence="2" id="KW-1185">Reference proteome</keyword>
<reference evidence="3" key="1">
    <citation type="submission" date="2020-12" db="UniProtKB">
        <authorList>
            <consortium name="WormBaseParasite"/>
        </authorList>
    </citation>
    <scope>IDENTIFICATION</scope>
    <source>
        <strain evidence="3">MHco3</strain>
    </source>
</reference>
<name>A0A7I4XSC3_HAECO</name>
<dbReference type="AlphaFoldDB" id="A0A7I4XSC3"/>
<feature type="coiled-coil region" evidence="1">
    <location>
        <begin position="184"/>
        <end position="211"/>
    </location>
</feature>
<organism evidence="2 3">
    <name type="scientific">Haemonchus contortus</name>
    <name type="common">Barber pole worm</name>
    <dbReference type="NCBI Taxonomy" id="6289"/>
    <lineage>
        <taxon>Eukaryota</taxon>
        <taxon>Metazoa</taxon>
        <taxon>Ecdysozoa</taxon>
        <taxon>Nematoda</taxon>
        <taxon>Chromadorea</taxon>
        <taxon>Rhabditida</taxon>
        <taxon>Rhabditina</taxon>
        <taxon>Rhabditomorpha</taxon>
        <taxon>Strongyloidea</taxon>
        <taxon>Trichostrongylidae</taxon>
        <taxon>Haemonchus</taxon>
    </lineage>
</organism>
<proteinExistence type="predicted"/>
<protein>
    <submittedName>
        <fullName evidence="3">THO complex subunit 7</fullName>
    </submittedName>
</protein>
<sequence>DMKDTKDDGSSVIPRKIIKLSREELEAEESGALVEKVLSLTDQLSQVTELAKTLKRRETQNRLQYLQKDKEVKDLIKERNDAYYSGVTTGSAQRDQLLDPFFYEAFIAMKEKIASKDKEIATLKETVKALESGKDAKILYQFLESKNAAMRKLREYEKNARKIGHLENRLALAHAALRAIRKEKKEHAHEITERDEKIAELEKELFHLRNDVTEEAVSEPTELEPDEEVKAEVEVEVEADANHKEQKPVIEEEEDDDVVVLDDSSGVDVDVSVLHRSGDESVVEGSSTSGEERCVSVGENGVLKITV</sequence>
<dbReference type="WBParaSite" id="HCON_00004490-00001">
    <property type="protein sequence ID" value="HCON_00004490-00001"/>
    <property type="gene ID" value="HCON_00004490"/>
</dbReference>
<keyword evidence="1" id="KW-0175">Coiled coil</keyword>